<organism evidence="2 3">
    <name type="scientific">Biomphalaria pfeifferi</name>
    <name type="common">Bloodfluke planorb</name>
    <name type="synonym">Freshwater snail</name>
    <dbReference type="NCBI Taxonomy" id="112525"/>
    <lineage>
        <taxon>Eukaryota</taxon>
        <taxon>Metazoa</taxon>
        <taxon>Spiralia</taxon>
        <taxon>Lophotrochozoa</taxon>
        <taxon>Mollusca</taxon>
        <taxon>Gastropoda</taxon>
        <taxon>Heterobranchia</taxon>
        <taxon>Euthyneura</taxon>
        <taxon>Panpulmonata</taxon>
        <taxon>Hygrophila</taxon>
        <taxon>Lymnaeoidea</taxon>
        <taxon>Planorbidae</taxon>
        <taxon>Biomphalaria</taxon>
    </lineage>
</organism>
<evidence type="ECO:0000313" key="3">
    <source>
        <dbReference type="Proteomes" id="UP001233172"/>
    </source>
</evidence>
<dbReference type="AlphaFoldDB" id="A0AAD8AYB5"/>
<evidence type="ECO:0008006" key="4">
    <source>
        <dbReference type="Google" id="ProtNLM"/>
    </source>
</evidence>
<evidence type="ECO:0000313" key="2">
    <source>
        <dbReference type="EMBL" id="KAK0044668.1"/>
    </source>
</evidence>
<reference evidence="2" key="2">
    <citation type="submission" date="2023-04" db="EMBL/GenBank/DDBJ databases">
        <authorList>
            <person name="Bu L."/>
            <person name="Lu L."/>
            <person name="Laidemitt M.R."/>
            <person name="Zhang S.M."/>
            <person name="Mutuku M."/>
            <person name="Mkoji G."/>
            <person name="Steinauer M."/>
            <person name="Loker E.S."/>
        </authorList>
    </citation>
    <scope>NUCLEOTIDE SEQUENCE</scope>
    <source>
        <strain evidence="2">KasaAsao</strain>
        <tissue evidence="2">Whole Snail</tissue>
    </source>
</reference>
<feature type="signal peptide" evidence="1">
    <location>
        <begin position="1"/>
        <end position="18"/>
    </location>
</feature>
<name>A0AAD8AYB5_BIOPF</name>
<protein>
    <recommendedName>
        <fullName evidence="4">Transmembrane protein</fullName>
    </recommendedName>
</protein>
<evidence type="ECO:0000256" key="1">
    <source>
        <dbReference type="SAM" id="SignalP"/>
    </source>
</evidence>
<reference evidence="2" key="1">
    <citation type="journal article" date="2023" name="PLoS Negl. Trop. Dis.">
        <title>A genome sequence for Biomphalaria pfeifferi, the major vector snail for the human-infecting parasite Schistosoma mansoni.</title>
        <authorList>
            <person name="Bu L."/>
            <person name="Lu L."/>
            <person name="Laidemitt M.R."/>
            <person name="Zhang S.M."/>
            <person name="Mutuku M."/>
            <person name="Mkoji G."/>
            <person name="Steinauer M."/>
            <person name="Loker E.S."/>
        </authorList>
    </citation>
    <scope>NUCLEOTIDE SEQUENCE</scope>
    <source>
        <strain evidence="2">KasaAsao</strain>
    </source>
</reference>
<sequence>MMLQFTLMILLLTGYVHCYCTNYYSQSCVNSYVNNLKGGATLCSALSTYIDCYLSDCNLSAALKQSIYDNVVDVYTKYGYTCNTKWSDLATEYQGTSLLGGLSGTAAKNGASNERSQTFLATCVVSLGALAVILQQLFFL</sequence>
<dbReference type="EMBL" id="JASAOG010000194">
    <property type="protein sequence ID" value="KAK0044668.1"/>
    <property type="molecule type" value="Genomic_DNA"/>
</dbReference>
<accession>A0AAD8AYB5</accession>
<proteinExistence type="predicted"/>
<keyword evidence="1" id="KW-0732">Signal</keyword>
<gene>
    <name evidence="2" type="ORF">Bpfe_025956</name>
</gene>
<dbReference type="Proteomes" id="UP001233172">
    <property type="component" value="Unassembled WGS sequence"/>
</dbReference>
<comment type="caution">
    <text evidence="2">The sequence shown here is derived from an EMBL/GenBank/DDBJ whole genome shotgun (WGS) entry which is preliminary data.</text>
</comment>
<keyword evidence="3" id="KW-1185">Reference proteome</keyword>
<feature type="chain" id="PRO_5041909700" description="Transmembrane protein" evidence="1">
    <location>
        <begin position="19"/>
        <end position="140"/>
    </location>
</feature>